<dbReference type="InterPro" id="IPR000718">
    <property type="entry name" value="Peptidase_M13"/>
</dbReference>
<dbReference type="Gene3D" id="1.10.1380.10">
    <property type="entry name" value="Neutral endopeptidase , domain2"/>
    <property type="match status" value="1"/>
</dbReference>
<proteinExistence type="inferred from homology"/>
<comment type="similarity">
    <text evidence="3">Belongs to the peptidase M13 family.</text>
</comment>
<dbReference type="EMBL" id="JASPKZ010004578">
    <property type="protein sequence ID" value="KAJ9589999.1"/>
    <property type="molecule type" value="Genomic_DNA"/>
</dbReference>
<organism evidence="11 12">
    <name type="scientific">Diploptera punctata</name>
    <name type="common">Pacific beetle cockroach</name>
    <dbReference type="NCBI Taxonomy" id="6984"/>
    <lineage>
        <taxon>Eukaryota</taxon>
        <taxon>Metazoa</taxon>
        <taxon>Ecdysozoa</taxon>
        <taxon>Arthropoda</taxon>
        <taxon>Hexapoda</taxon>
        <taxon>Insecta</taxon>
        <taxon>Pterygota</taxon>
        <taxon>Neoptera</taxon>
        <taxon>Polyneoptera</taxon>
        <taxon>Dictyoptera</taxon>
        <taxon>Blattodea</taxon>
        <taxon>Blaberoidea</taxon>
        <taxon>Blaberidae</taxon>
        <taxon>Diplopterinae</taxon>
        <taxon>Diploptera</taxon>
    </lineage>
</organism>
<dbReference type="PROSITE" id="PS51885">
    <property type="entry name" value="NEPRILYSIN"/>
    <property type="match status" value="1"/>
</dbReference>
<keyword evidence="7" id="KW-0862">Zinc</keyword>
<comment type="subcellular location">
    <subcellularLocation>
        <location evidence="2">Cell membrane</location>
        <topology evidence="2">Single-pass type II membrane protein</topology>
    </subcellularLocation>
</comment>
<keyword evidence="6" id="KW-0378">Hydrolase</keyword>
<evidence type="ECO:0000256" key="7">
    <source>
        <dbReference type="ARBA" id="ARBA00022833"/>
    </source>
</evidence>
<evidence type="ECO:0000256" key="2">
    <source>
        <dbReference type="ARBA" id="ARBA00004401"/>
    </source>
</evidence>
<evidence type="ECO:0000256" key="8">
    <source>
        <dbReference type="ARBA" id="ARBA00023049"/>
    </source>
</evidence>
<comment type="caution">
    <text evidence="11">The sequence shown here is derived from an EMBL/GenBank/DDBJ whole genome shotgun (WGS) entry which is preliminary data.</text>
</comment>
<sequence length="454" mass="52276">IQEAASDKEEDEVEMPIKELQKVTEINGTNQVNWTEYIASMYEGIDFLPLNITDNYEIVVENKEYFKSLAKILSETPQQILELTLWWKLVDLILPYTDTLMRDINQRYSGVVISRTMFCTKVVKSVMKMVVSYIISDEIFSDITFKKVENMVRNIRTAFYSMVESADWIDTNTKTATLEKVEDVNASIGYPDWILNSHELEEYYDGVEVNGTDFLLDVLWILELSMTDELMLLGSEFTQQGSIIDPLEVNAYYGNQENDIMIPAGILLFPFYGLGLEALNYGNTGSTIGHELTHGFDSSGWKFDKSGNLRQWWSNSSIAEYMNRTQCYVQQFNDYEIDGFVVNGTNTLPENIADDGGLRASLLAYQELVKKNGVEPKLPGFEDFTHEQLFFLSYGNAWCETWTTKYLQDMKNDVHAPQYFRLIGSVSNFEEFSRVWNCPKDSAMNSNQEKCKIW</sequence>
<evidence type="ECO:0000259" key="9">
    <source>
        <dbReference type="Pfam" id="PF01431"/>
    </source>
</evidence>
<dbReference type="GO" id="GO:0005886">
    <property type="term" value="C:plasma membrane"/>
    <property type="evidence" value="ECO:0007669"/>
    <property type="project" value="UniProtKB-SubCell"/>
</dbReference>
<dbReference type="InterPro" id="IPR024079">
    <property type="entry name" value="MetalloPept_cat_dom_sf"/>
</dbReference>
<dbReference type="GO" id="GO:0004222">
    <property type="term" value="F:metalloendopeptidase activity"/>
    <property type="evidence" value="ECO:0007669"/>
    <property type="project" value="InterPro"/>
</dbReference>
<evidence type="ECO:0000256" key="6">
    <source>
        <dbReference type="ARBA" id="ARBA00022801"/>
    </source>
</evidence>
<keyword evidence="4" id="KW-0645">Protease</keyword>
<gene>
    <name evidence="11" type="ORF">L9F63_016891</name>
</gene>
<dbReference type="GO" id="GO:0016485">
    <property type="term" value="P:protein processing"/>
    <property type="evidence" value="ECO:0007669"/>
    <property type="project" value="TreeGrafter"/>
</dbReference>
<dbReference type="InterPro" id="IPR008753">
    <property type="entry name" value="Peptidase_M13_N"/>
</dbReference>
<accession>A0AAD7ZZZ2</accession>
<name>A0AAD7ZZZ2_DIPPU</name>
<evidence type="ECO:0000259" key="10">
    <source>
        <dbReference type="Pfam" id="PF05649"/>
    </source>
</evidence>
<dbReference type="PANTHER" id="PTHR11733">
    <property type="entry name" value="ZINC METALLOPROTEASE FAMILY M13 NEPRILYSIN-RELATED"/>
    <property type="match status" value="1"/>
</dbReference>
<keyword evidence="5" id="KW-0479">Metal-binding</keyword>
<feature type="domain" description="Peptidase M13 N-terminal" evidence="10">
    <location>
        <begin position="7"/>
        <end position="191"/>
    </location>
</feature>
<evidence type="ECO:0008006" key="13">
    <source>
        <dbReference type="Google" id="ProtNLM"/>
    </source>
</evidence>
<dbReference type="PANTHER" id="PTHR11733:SF133">
    <property type="entry name" value="PHOSPHATE-REGULATING NEUTRAL ENDOPEPTIDASE PHEX"/>
    <property type="match status" value="1"/>
</dbReference>
<dbReference type="InterPro" id="IPR042089">
    <property type="entry name" value="Peptidase_M13_dom_2"/>
</dbReference>
<feature type="domain" description="Peptidase M13 C-terminal" evidence="9">
    <location>
        <begin position="250"/>
        <end position="450"/>
    </location>
</feature>
<evidence type="ECO:0000313" key="11">
    <source>
        <dbReference type="EMBL" id="KAJ9589999.1"/>
    </source>
</evidence>
<keyword evidence="8" id="KW-0482">Metalloprotease</keyword>
<dbReference type="InterPro" id="IPR018497">
    <property type="entry name" value="Peptidase_M13_C"/>
</dbReference>
<evidence type="ECO:0000256" key="1">
    <source>
        <dbReference type="ARBA" id="ARBA00001947"/>
    </source>
</evidence>
<dbReference type="Pfam" id="PF01431">
    <property type="entry name" value="Peptidase_M13"/>
    <property type="match status" value="1"/>
</dbReference>
<reference evidence="11" key="2">
    <citation type="submission" date="2023-05" db="EMBL/GenBank/DDBJ databases">
        <authorList>
            <person name="Fouks B."/>
        </authorList>
    </citation>
    <scope>NUCLEOTIDE SEQUENCE</scope>
    <source>
        <strain evidence="11">Stay&amp;Tobe</strain>
        <tissue evidence="11">Testes</tissue>
    </source>
</reference>
<comment type="cofactor">
    <cofactor evidence="1">
        <name>Zn(2+)</name>
        <dbReference type="ChEBI" id="CHEBI:29105"/>
    </cofactor>
</comment>
<dbReference type="GO" id="GO:0046872">
    <property type="term" value="F:metal ion binding"/>
    <property type="evidence" value="ECO:0007669"/>
    <property type="project" value="UniProtKB-KW"/>
</dbReference>
<evidence type="ECO:0000256" key="4">
    <source>
        <dbReference type="ARBA" id="ARBA00022670"/>
    </source>
</evidence>
<protein>
    <recommendedName>
        <fullName evidence="13">Zincin</fullName>
    </recommendedName>
</protein>
<evidence type="ECO:0000313" key="12">
    <source>
        <dbReference type="Proteomes" id="UP001233999"/>
    </source>
</evidence>
<feature type="non-terminal residue" evidence="11">
    <location>
        <position position="454"/>
    </location>
</feature>
<dbReference type="PRINTS" id="PR00786">
    <property type="entry name" value="NEPRILYSIN"/>
</dbReference>
<evidence type="ECO:0000256" key="3">
    <source>
        <dbReference type="ARBA" id="ARBA00007357"/>
    </source>
</evidence>
<reference evidence="11" key="1">
    <citation type="journal article" date="2023" name="IScience">
        <title>Live-bearing cockroach genome reveals convergent evolutionary mechanisms linked to viviparity in insects and beyond.</title>
        <authorList>
            <person name="Fouks B."/>
            <person name="Harrison M.C."/>
            <person name="Mikhailova A.A."/>
            <person name="Marchal E."/>
            <person name="English S."/>
            <person name="Carruthers M."/>
            <person name="Jennings E.C."/>
            <person name="Chiamaka E.L."/>
            <person name="Frigard R.A."/>
            <person name="Pippel M."/>
            <person name="Attardo G.M."/>
            <person name="Benoit J.B."/>
            <person name="Bornberg-Bauer E."/>
            <person name="Tobe S.S."/>
        </authorList>
    </citation>
    <scope>NUCLEOTIDE SEQUENCE</scope>
    <source>
        <strain evidence="11">Stay&amp;Tobe</strain>
    </source>
</reference>
<dbReference type="SUPFAM" id="SSF55486">
    <property type="entry name" value="Metalloproteases ('zincins'), catalytic domain"/>
    <property type="match status" value="1"/>
</dbReference>
<dbReference type="AlphaFoldDB" id="A0AAD7ZZZ2"/>
<keyword evidence="12" id="KW-1185">Reference proteome</keyword>
<dbReference type="Proteomes" id="UP001233999">
    <property type="component" value="Unassembled WGS sequence"/>
</dbReference>
<dbReference type="CDD" id="cd08662">
    <property type="entry name" value="M13"/>
    <property type="match status" value="1"/>
</dbReference>
<evidence type="ECO:0000256" key="5">
    <source>
        <dbReference type="ARBA" id="ARBA00022723"/>
    </source>
</evidence>
<dbReference type="Gene3D" id="3.40.390.10">
    <property type="entry name" value="Collagenase (Catalytic Domain)"/>
    <property type="match status" value="1"/>
</dbReference>
<dbReference type="Pfam" id="PF05649">
    <property type="entry name" value="Peptidase_M13_N"/>
    <property type="match status" value="1"/>
</dbReference>